<evidence type="ECO:0000313" key="1">
    <source>
        <dbReference type="EMBL" id="OXC79429.1"/>
    </source>
</evidence>
<comment type="caution">
    <text evidence="1">The sequence shown here is derived from an EMBL/GenBank/DDBJ whole genome shotgun (WGS) entry which is preliminary data.</text>
</comment>
<gene>
    <name evidence="1" type="ORF">BSU04_07035</name>
</gene>
<dbReference type="AlphaFoldDB" id="A0A226X8H9"/>
<accession>A0A226X8H9</accession>
<dbReference type="EMBL" id="MTHB01000041">
    <property type="protein sequence ID" value="OXC79429.1"/>
    <property type="molecule type" value="Genomic_DNA"/>
</dbReference>
<evidence type="ECO:0000313" key="2">
    <source>
        <dbReference type="Proteomes" id="UP000214720"/>
    </source>
</evidence>
<protein>
    <submittedName>
        <fullName evidence="1">Uncharacterized protein</fullName>
    </submittedName>
</protein>
<dbReference type="Proteomes" id="UP000214720">
    <property type="component" value="Unassembled WGS sequence"/>
</dbReference>
<proteinExistence type="predicted"/>
<reference evidence="2" key="1">
    <citation type="submission" date="2017-01" db="EMBL/GenBank/DDBJ databases">
        <title>Genome Analysis of Deinococcus marmoris KOPRI26562.</title>
        <authorList>
            <person name="Kim J.H."/>
            <person name="Oh H.-M."/>
        </authorList>
    </citation>
    <scope>NUCLEOTIDE SEQUENCE [LARGE SCALE GENOMIC DNA]</scope>
    <source>
        <strain evidence="2">PAMC 26633</strain>
    </source>
</reference>
<sequence length="37" mass="4343">MPNGVIRLKLKSHKRPEYRQPLKAKWDITPAMPLSLE</sequence>
<name>A0A226X8H9_CABSO</name>
<organism evidence="1 2">
    <name type="scientific">Caballeronia sordidicola</name>
    <name type="common">Burkholderia sordidicola</name>
    <dbReference type="NCBI Taxonomy" id="196367"/>
    <lineage>
        <taxon>Bacteria</taxon>
        <taxon>Pseudomonadati</taxon>
        <taxon>Pseudomonadota</taxon>
        <taxon>Betaproteobacteria</taxon>
        <taxon>Burkholderiales</taxon>
        <taxon>Burkholderiaceae</taxon>
        <taxon>Caballeronia</taxon>
    </lineage>
</organism>